<dbReference type="PANTHER" id="PTHR30040">
    <property type="entry name" value="THIAMINE BIOSYNTHESIS LIPOPROTEIN APBE"/>
    <property type="match status" value="1"/>
</dbReference>
<dbReference type="GO" id="GO:0046872">
    <property type="term" value="F:metal ion binding"/>
    <property type="evidence" value="ECO:0007669"/>
    <property type="project" value="UniProtKB-UniRule"/>
</dbReference>
<evidence type="ECO:0000256" key="12">
    <source>
        <dbReference type="SAM" id="SignalP"/>
    </source>
</evidence>
<evidence type="ECO:0000256" key="6">
    <source>
        <dbReference type="ARBA" id="ARBA00022827"/>
    </source>
</evidence>
<dbReference type="InterPro" id="IPR003374">
    <property type="entry name" value="ApbE-like_sf"/>
</dbReference>
<feature type="binding site" evidence="11">
    <location>
        <position position="176"/>
    </location>
    <ligand>
        <name>Mg(2+)</name>
        <dbReference type="ChEBI" id="CHEBI:18420"/>
    </ligand>
</feature>
<dbReference type="EMBL" id="CYHE01000028">
    <property type="protein sequence ID" value="CUB01092.1"/>
    <property type="molecule type" value="Genomic_DNA"/>
</dbReference>
<dbReference type="InterPro" id="IPR024932">
    <property type="entry name" value="ApbE"/>
</dbReference>
<evidence type="ECO:0000256" key="11">
    <source>
        <dbReference type="PIRSR" id="PIRSR006268-2"/>
    </source>
</evidence>
<dbReference type="RefSeq" id="WP_082440201.1">
    <property type="nucleotide sequence ID" value="NZ_CYHE01000028.1"/>
</dbReference>
<evidence type="ECO:0000256" key="9">
    <source>
        <dbReference type="ARBA" id="ARBA00048540"/>
    </source>
</evidence>
<feature type="signal peptide" evidence="12">
    <location>
        <begin position="1"/>
        <end position="29"/>
    </location>
</feature>
<keyword evidence="12" id="KW-0732">Signal</keyword>
<dbReference type="Proteomes" id="UP000183900">
    <property type="component" value="Unassembled WGS sequence"/>
</dbReference>
<feature type="binding site" evidence="11">
    <location>
        <position position="285"/>
    </location>
    <ligand>
        <name>Mg(2+)</name>
        <dbReference type="ChEBI" id="CHEBI:18420"/>
    </ligand>
</feature>
<evidence type="ECO:0000256" key="2">
    <source>
        <dbReference type="ARBA" id="ARBA00016337"/>
    </source>
</evidence>
<dbReference type="Gene3D" id="3.10.520.10">
    <property type="entry name" value="ApbE-like domains"/>
    <property type="match status" value="1"/>
</dbReference>
<dbReference type="PIRSF" id="PIRSF006268">
    <property type="entry name" value="ApbE"/>
    <property type="match status" value="1"/>
</dbReference>
<evidence type="ECO:0000256" key="10">
    <source>
        <dbReference type="PIRNR" id="PIRNR006268"/>
    </source>
</evidence>
<keyword evidence="6 10" id="KW-0274">FAD</keyword>
<evidence type="ECO:0000256" key="8">
    <source>
        <dbReference type="ARBA" id="ARBA00031306"/>
    </source>
</evidence>
<dbReference type="Pfam" id="PF02424">
    <property type="entry name" value="ApbE"/>
    <property type="match status" value="1"/>
</dbReference>
<reference evidence="14" key="1">
    <citation type="submission" date="2015-08" db="EMBL/GenBank/DDBJ databases">
        <authorList>
            <person name="Varghese N."/>
        </authorList>
    </citation>
    <scope>NUCLEOTIDE SEQUENCE [LARGE SCALE GENOMIC DNA]</scope>
    <source>
        <strain evidence="14">DSM 23407</strain>
    </source>
</reference>
<keyword evidence="4 10" id="KW-0808">Transferase</keyword>
<dbReference type="AlphaFoldDB" id="A0A0K6ICW2"/>
<evidence type="ECO:0000256" key="4">
    <source>
        <dbReference type="ARBA" id="ARBA00022679"/>
    </source>
</evidence>
<dbReference type="GO" id="GO:0016740">
    <property type="term" value="F:transferase activity"/>
    <property type="evidence" value="ECO:0007669"/>
    <property type="project" value="UniProtKB-UniRule"/>
</dbReference>
<feature type="binding site" evidence="11">
    <location>
        <position position="281"/>
    </location>
    <ligand>
        <name>Mg(2+)</name>
        <dbReference type="ChEBI" id="CHEBI:18420"/>
    </ligand>
</feature>
<dbReference type="SUPFAM" id="SSF143631">
    <property type="entry name" value="ApbE-like"/>
    <property type="match status" value="1"/>
</dbReference>
<evidence type="ECO:0000256" key="5">
    <source>
        <dbReference type="ARBA" id="ARBA00022723"/>
    </source>
</evidence>
<accession>A0A0K6ICW2</accession>
<feature type="chain" id="PRO_5039911756" description="FAD:protein FMN transferase" evidence="12">
    <location>
        <begin position="30"/>
        <end position="311"/>
    </location>
</feature>
<sequence length="311" mass="32457">MTALSRRRFLTISACAFSAATLAAHPALAAASPMPVSTWRGTALGSAARITLAHPQADSLFAGIEAELNRLENIFSLYRSGSALSRLNRDGVLRNPAPELLECLSIAGAVWRATDGAFDPTVQPLWAAYAQASVEGRAPDADELAQRLALTGWPLVELEADAIRLTRKGAGLTLNGIAQGYIADRIAAWLSAEGLTDILIDTGEIRALGGQPRGGDWDVTLAGGRGSHKLRDRALATSAPLGTTFDQAGTTGHILDPRSGLPARQGWTQVSVTAPTAALADALSTAFCLMTRQEIDTALAAVPQAGLVSLS</sequence>
<dbReference type="PANTHER" id="PTHR30040:SF2">
    <property type="entry name" value="FAD:PROTEIN FMN TRANSFERASE"/>
    <property type="match status" value="1"/>
</dbReference>
<gene>
    <name evidence="13" type="ORF">Ga0061067_1287</name>
</gene>
<dbReference type="EC" id="2.7.1.180" evidence="1 10"/>
<keyword evidence="3 10" id="KW-0285">Flavoprotein</keyword>
<dbReference type="PROSITE" id="PS51318">
    <property type="entry name" value="TAT"/>
    <property type="match status" value="1"/>
</dbReference>
<proteinExistence type="inferred from homology"/>
<dbReference type="InterPro" id="IPR006311">
    <property type="entry name" value="TAT_signal"/>
</dbReference>
<comment type="catalytic activity">
    <reaction evidence="9 10">
        <text>L-threonyl-[protein] + FAD = FMN-L-threonyl-[protein] + AMP + H(+)</text>
        <dbReference type="Rhea" id="RHEA:36847"/>
        <dbReference type="Rhea" id="RHEA-COMP:11060"/>
        <dbReference type="Rhea" id="RHEA-COMP:11061"/>
        <dbReference type="ChEBI" id="CHEBI:15378"/>
        <dbReference type="ChEBI" id="CHEBI:30013"/>
        <dbReference type="ChEBI" id="CHEBI:57692"/>
        <dbReference type="ChEBI" id="CHEBI:74257"/>
        <dbReference type="ChEBI" id="CHEBI:456215"/>
        <dbReference type="EC" id="2.7.1.180"/>
    </reaction>
</comment>
<keyword evidence="7 10" id="KW-0460">Magnesium</keyword>
<keyword evidence="14" id="KW-1185">Reference proteome</keyword>
<organism evidence="13 14">
    <name type="scientific">Pannonibacter indicus</name>
    <dbReference type="NCBI Taxonomy" id="466044"/>
    <lineage>
        <taxon>Bacteria</taxon>
        <taxon>Pseudomonadati</taxon>
        <taxon>Pseudomonadota</taxon>
        <taxon>Alphaproteobacteria</taxon>
        <taxon>Hyphomicrobiales</taxon>
        <taxon>Stappiaceae</taxon>
        <taxon>Pannonibacter</taxon>
    </lineage>
</organism>
<evidence type="ECO:0000256" key="3">
    <source>
        <dbReference type="ARBA" id="ARBA00022630"/>
    </source>
</evidence>
<keyword evidence="13" id="KW-0449">Lipoprotein</keyword>
<protein>
    <recommendedName>
        <fullName evidence="2 10">FAD:protein FMN transferase</fullName>
        <ecNumber evidence="1 10">2.7.1.180</ecNumber>
    </recommendedName>
    <alternativeName>
        <fullName evidence="8 10">Flavin transferase</fullName>
    </alternativeName>
</protein>
<evidence type="ECO:0000256" key="7">
    <source>
        <dbReference type="ARBA" id="ARBA00022842"/>
    </source>
</evidence>
<comment type="similarity">
    <text evidence="10">Belongs to the ApbE family.</text>
</comment>
<comment type="cofactor">
    <cofactor evidence="11">
        <name>Mg(2+)</name>
        <dbReference type="ChEBI" id="CHEBI:18420"/>
    </cofactor>
    <cofactor evidence="11">
        <name>Mn(2+)</name>
        <dbReference type="ChEBI" id="CHEBI:29035"/>
    </cofactor>
    <text evidence="11">Magnesium. Can also use manganese.</text>
</comment>
<name>A0A0K6ICW2_9HYPH</name>
<evidence type="ECO:0000313" key="13">
    <source>
        <dbReference type="EMBL" id="CUB01092.1"/>
    </source>
</evidence>
<dbReference type="OrthoDB" id="9778595at2"/>
<keyword evidence="5 10" id="KW-0479">Metal-binding</keyword>
<evidence type="ECO:0000256" key="1">
    <source>
        <dbReference type="ARBA" id="ARBA00011955"/>
    </source>
</evidence>
<evidence type="ECO:0000313" key="14">
    <source>
        <dbReference type="Proteomes" id="UP000183900"/>
    </source>
</evidence>